<feature type="transmembrane region" description="Helical" evidence="1">
    <location>
        <begin position="640"/>
        <end position="661"/>
    </location>
</feature>
<gene>
    <name evidence="3" type="ORF">PENDEC_c014G04691</name>
</gene>
<proteinExistence type="predicted"/>
<sequence>MTERATGASGAVWRYLAVDLRTCRGRSCVWLELFSSSTPGHRFLSLSVICPKMAPQILPFRDVNLHASPSHYAFTSPSSPQAPTLVVDRPTGDLRLSDGLSVGSTKRISSIAGILGIIKLKLDKYIIVITKAQPIGRLRGHMVYKVASTEFLPMRERPLHDTDEDTYLALIKDLLRTGPMYFSYSLDLTNSFQRQSQSAPNIPMWMRADDRFFWNRFIQSDLIDFSLGEQDASGIRYGPQPGVDPYILPVMFGMMRITPARVKGTSFTFALITRRSRHRAGTRYFSRGIDEQGHVSNYNETEQIVILNDTARGLSGFAGGQSMTNGKGSQDLQVYSFVQTRGSVPVFWAEINDLKYTPKLQVRGVDTAVEAARKHFSEQIRLYGENYMVNLVNQKGREERVKRAYEQLVRTLISSSTETTEGDHKTSERMHMLEPGLKQEEMDRLHYIYFDFHNETKGLKWHRAELLMDRLQDGLNQGGYFRGVESPGVPGGQLEARLTQSSVVRTNCMDCLDRTNVVQSMLGRWAVTRQLIDAGVLRHGEAANDDREFEDLFRNIWADNADVVSKSYSGTGALKTDFTRTGKRTRAGALQDLSNSITRYVRNNFMDGPRQDGFDVFLGTYLPSDSGPANIQLFLDRRPLIIQAVPYVFAASLFLILVATLTRRLPDAAVWPLRIFLIFWFVIGAYSFRFIYSHGMLYVNWPKLNTPVAGAEGYQDALIKARSDPIIGNWLHNRRHQRGISNARLVFLEEGKTRIE</sequence>
<keyword evidence="4" id="KW-1185">Reference proteome</keyword>
<accession>A0A1V6P9U8</accession>
<dbReference type="OMA" id="ITKAQPV"/>
<dbReference type="GO" id="GO:0043812">
    <property type="term" value="F:phosphatidylinositol-4-phosphate phosphatase activity"/>
    <property type="evidence" value="ECO:0007669"/>
    <property type="project" value="TreeGrafter"/>
</dbReference>
<organism evidence="3 4">
    <name type="scientific">Penicillium decumbens</name>
    <dbReference type="NCBI Taxonomy" id="69771"/>
    <lineage>
        <taxon>Eukaryota</taxon>
        <taxon>Fungi</taxon>
        <taxon>Dikarya</taxon>
        <taxon>Ascomycota</taxon>
        <taxon>Pezizomycotina</taxon>
        <taxon>Eurotiomycetes</taxon>
        <taxon>Eurotiomycetidae</taxon>
        <taxon>Eurotiales</taxon>
        <taxon>Aspergillaceae</taxon>
        <taxon>Penicillium</taxon>
    </lineage>
</organism>
<name>A0A1V6P9U8_PENDC</name>
<feature type="transmembrane region" description="Helical" evidence="1">
    <location>
        <begin position="673"/>
        <end position="692"/>
    </location>
</feature>
<keyword evidence="1" id="KW-1133">Transmembrane helix</keyword>
<protein>
    <recommendedName>
        <fullName evidence="2">SAC domain-containing protein</fullName>
    </recommendedName>
</protein>
<dbReference type="GO" id="GO:0005783">
    <property type="term" value="C:endoplasmic reticulum"/>
    <property type="evidence" value="ECO:0007669"/>
    <property type="project" value="TreeGrafter"/>
</dbReference>
<dbReference type="GO" id="GO:0046856">
    <property type="term" value="P:phosphatidylinositol dephosphorylation"/>
    <property type="evidence" value="ECO:0007669"/>
    <property type="project" value="TreeGrafter"/>
</dbReference>
<dbReference type="PANTHER" id="PTHR45662">
    <property type="entry name" value="PHOSPHATIDYLINOSITIDE PHOSPHATASE SAC1"/>
    <property type="match status" value="1"/>
</dbReference>
<feature type="domain" description="SAC" evidence="2">
    <location>
        <begin position="171"/>
        <end position="570"/>
    </location>
</feature>
<dbReference type="STRING" id="69771.A0A1V6P9U8"/>
<dbReference type="InterPro" id="IPR002013">
    <property type="entry name" value="SAC_dom"/>
</dbReference>
<keyword evidence="1" id="KW-0812">Transmembrane</keyword>
<dbReference type="Pfam" id="PF02383">
    <property type="entry name" value="Syja_N"/>
    <property type="match status" value="1"/>
</dbReference>
<dbReference type="EMBL" id="MDYL01000014">
    <property type="protein sequence ID" value="OQD73557.1"/>
    <property type="molecule type" value="Genomic_DNA"/>
</dbReference>
<dbReference type="OrthoDB" id="405996at2759"/>
<dbReference type="Proteomes" id="UP000191522">
    <property type="component" value="Unassembled WGS sequence"/>
</dbReference>
<dbReference type="PROSITE" id="PS50275">
    <property type="entry name" value="SAC"/>
    <property type="match status" value="1"/>
</dbReference>
<dbReference type="PANTHER" id="PTHR45662:SF2">
    <property type="entry name" value="PHOSPHATIDYLINOSITOL-3-PHOSPHATASE SAC1"/>
    <property type="match status" value="1"/>
</dbReference>
<comment type="caution">
    <text evidence="3">The sequence shown here is derived from an EMBL/GenBank/DDBJ whole genome shotgun (WGS) entry which is preliminary data.</text>
</comment>
<evidence type="ECO:0000313" key="4">
    <source>
        <dbReference type="Proteomes" id="UP000191522"/>
    </source>
</evidence>
<evidence type="ECO:0000256" key="1">
    <source>
        <dbReference type="SAM" id="Phobius"/>
    </source>
</evidence>
<evidence type="ECO:0000313" key="3">
    <source>
        <dbReference type="EMBL" id="OQD73557.1"/>
    </source>
</evidence>
<evidence type="ECO:0000259" key="2">
    <source>
        <dbReference type="PROSITE" id="PS50275"/>
    </source>
</evidence>
<keyword evidence="1" id="KW-0472">Membrane</keyword>
<reference evidence="4" key="1">
    <citation type="journal article" date="2017" name="Nat. Microbiol.">
        <title>Global analysis of biosynthetic gene clusters reveals vast potential of secondary metabolite production in Penicillium species.</title>
        <authorList>
            <person name="Nielsen J.C."/>
            <person name="Grijseels S."/>
            <person name="Prigent S."/>
            <person name="Ji B."/>
            <person name="Dainat J."/>
            <person name="Nielsen K.F."/>
            <person name="Frisvad J.C."/>
            <person name="Workman M."/>
            <person name="Nielsen J."/>
        </authorList>
    </citation>
    <scope>NUCLEOTIDE SEQUENCE [LARGE SCALE GENOMIC DNA]</scope>
    <source>
        <strain evidence="4">IBT 11843</strain>
    </source>
</reference>
<dbReference type="AlphaFoldDB" id="A0A1V6P9U8"/>